<proteinExistence type="predicted"/>
<dbReference type="InterPro" id="IPR050659">
    <property type="entry name" value="Peptidase_M24B"/>
</dbReference>
<dbReference type="PANTHER" id="PTHR46112">
    <property type="entry name" value="AMINOPEPTIDASE"/>
    <property type="match status" value="1"/>
</dbReference>
<dbReference type="RefSeq" id="WP_216926660.1">
    <property type="nucleotide sequence ID" value="NZ_JAHOPC010000015.1"/>
</dbReference>
<evidence type="ECO:0000259" key="1">
    <source>
        <dbReference type="Pfam" id="PF00557"/>
    </source>
</evidence>
<sequence length="403" mass="44752">MNRTQEESFTAVSIDTAQKTTRDAPFDTSRLDALLAEAGVDLVLATSRPNSRYLLGGYYYWINATEPAVGNTQWLPFVGYPAGRSDETFYVGNLIDGWHQTVEPLWLKNVRNSNIAQHLGAQHTVEEIKRLGLDTKTIAIERSFLTVDAFDVLRAGLPKARFIEAGPILERQRAIKAAWELDQIRAATEKVTQAMMAVFSEAPVGESTLQLNNRLRDEQVKRDLTFDFSLVSAGTSILRKPSPDVFWQANQFASLDSGGNLNGFIGDIARMGIRGEPSSMLNDIMDDILGIQNRIAEALRPGSIGRDVVDLGRRSVRESRFHEDMFLDIHGLGYVTHEQPRLISLGDVTPDHVDEPLQAGYVVSIETSFQKEGFGFVKIEDTVFVNANGPELVADLGRGWNVQ</sequence>
<dbReference type="Pfam" id="PF01321">
    <property type="entry name" value="Creatinase_N"/>
    <property type="match status" value="1"/>
</dbReference>
<dbReference type="Pfam" id="PF00557">
    <property type="entry name" value="Peptidase_M24"/>
    <property type="match status" value="1"/>
</dbReference>
<feature type="domain" description="Creatinase N-terminal" evidence="2">
    <location>
        <begin position="29"/>
        <end position="175"/>
    </location>
</feature>
<accession>A0ABS6IBT6</accession>
<evidence type="ECO:0000259" key="2">
    <source>
        <dbReference type="Pfam" id="PF01321"/>
    </source>
</evidence>
<feature type="domain" description="Peptidase M24" evidence="1">
    <location>
        <begin position="183"/>
        <end position="386"/>
    </location>
</feature>
<dbReference type="EMBL" id="JAHOPC010000015">
    <property type="protein sequence ID" value="MBU8868539.1"/>
    <property type="molecule type" value="Genomic_DNA"/>
</dbReference>
<gene>
    <name evidence="3" type="ORF">KSW38_19775</name>
</gene>
<evidence type="ECO:0000313" key="4">
    <source>
        <dbReference type="Proteomes" id="UP000824166"/>
    </source>
</evidence>
<dbReference type="InterPro" id="IPR000994">
    <property type="entry name" value="Pept_M24"/>
</dbReference>
<evidence type="ECO:0000313" key="3">
    <source>
        <dbReference type="EMBL" id="MBU8868539.1"/>
    </source>
</evidence>
<dbReference type="PANTHER" id="PTHR46112:SF3">
    <property type="entry name" value="AMINOPEPTIDASE YPDF"/>
    <property type="match status" value="1"/>
</dbReference>
<dbReference type="Proteomes" id="UP000824166">
    <property type="component" value="Unassembled WGS sequence"/>
</dbReference>
<protein>
    <submittedName>
        <fullName evidence="3">Xaa-Pro peptidase family protein</fullName>
    </submittedName>
</protein>
<reference evidence="3 4" key="1">
    <citation type="submission" date="2021-06" db="EMBL/GenBank/DDBJ databases">
        <authorList>
            <person name="Jeong J.W."/>
        </authorList>
    </citation>
    <scope>NUCLEOTIDE SEQUENCE [LARGE SCALE GENOMIC DNA]</scope>
    <source>
        <strain evidence="3 4">MMS21-TAE1-1</strain>
    </source>
</reference>
<keyword evidence="4" id="KW-1185">Reference proteome</keyword>
<organism evidence="3 4">
    <name type="scientific">Paenarthrobacter aromaticivorans</name>
    <dbReference type="NCBI Taxonomy" id="2849150"/>
    <lineage>
        <taxon>Bacteria</taxon>
        <taxon>Bacillati</taxon>
        <taxon>Actinomycetota</taxon>
        <taxon>Actinomycetes</taxon>
        <taxon>Micrococcales</taxon>
        <taxon>Micrococcaceae</taxon>
        <taxon>Paenarthrobacter</taxon>
    </lineage>
</organism>
<comment type="caution">
    <text evidence="3">The sequence shown here is derived from an EMBL/GenBank/DDBJ whole genome shotgun (WGS) entry which is preliminary data.</text>
</comment>
<name>A0ABS6IBT6_9MICC</name>
<dbReference type="CDD" id="cd01066">
    <property type="entry name" value="APP_MetAP"/>
    <property type="match status" value="1"/>
</dbReference>
<dbReference type="InterPro" id="IPR000587">
    <property type="entry name" value="Creatinase_N"/>
</dbReference>